<sequence>MKLNIAKTRVVSYIRKTNFLSYEYQLCHDIITRTGSIKDLVVFYDSKLHFHTHINYIFSECIKLLGLIRSITYRFSSMESLYILYFTLVRSKLEYASVVWNSITSTNANKLERIQQKFASICFYRFSPHISYYYAYALEKLSLQYLHKRRHHLDALFLVQVFRGLKSCTSLLENISLRVPPSNLSDFSLFGNCPSNKQCPSARCT</sequence>
<keyword evidence="2" id="KW-1185">Reference proteome</keyword>
<organism evidence="1 2">
    <name type="scientific">Cryptotermes secundus</name>
    <dbReference type="NCBI Taxonomy" id="105785"/>
    <lineage>
        <taxon>Eukaryota</taxon>
        <taxon>Metazoa</taxon>
        <taxon>Ecdysozoa</taxon>
        <taxon>Arthropoda</taxon>
        <taxon>Hexapoda</taxon>
        <taxon>Insecta</taxon>
        <taxon>Pterygota</taxon>
        <taxon>Neoptera</taxon>
        <taxon>Polyneoptera</taxon>
        <taxon>Dictyoptera</taxon>
        <taxon>Blattodea</taxon>
        <taxon>Blattoidea</taxon>
        <taxon>Termitoidae</taxon>
        <taxon>Kalotermitidae</taxon>
        <taxon>Cryptotermitinae</taxon>
        <taxon>Cryptotermes</taxon>
    </lineage>
</organism>
<evidence type="ECO:0000313" key="2">
    <source>
        <dbReference type="Proteomes" id="UP000235965"/>
    </source>
</evidence>
<comment type="caution">
    <text evidence="1">The sequence shown here is derived from an EMBL/GenBank/DDBJ whole genome shotgun (WGS) entry which is preliminary data.</text>
</comment>
<dbReference type="STRING" id="105785.A0A2J7QH57"/>
<name>A0A2J7QH57_9NEOP</name>
<gene>
    <name evidence="1" type="ORF">B7P43_G03400</name>
</gene>
<dbReference type="EMBL" id="NEVH01014357">
    <property type="protein sequence ID" value="PNF27925.1"/>
    <property type="molecule type" value="Genomic_DNA"/>
</dbReference>
<protein>
    <submittedName>
        <fullName evidence="1">Uncharacterized protein</fullName>
    </submittedName>
</protein>
<accession>A0A2J7QH57</accession>
<dbReference type="InParanoid" id="A0A2J7QH57"/>
<reference evidence="1 2" key="1">
    <citation type="submission" date="2017-12" db="EMBL/GenBank/DDBJ databases">
        <title>Hemimetabolous genomes reveal molecular basis of termite eusociality.</title>
        <authorList>
            <person name="Harrison M.C."/>
            <person name="Jongepier E."/>
            <person name="Robertson H.M."/>
            <person name="Arning N."/>
            <person name="Bitard-Feildel T."/>
            <person name="Chao H."/>
            <person name="Childers C.P."/>
            <person name="Dinh H."/>
            <person name="Doddapaneni H."/>
            <person name="Dugan S."/>
            <person name="Gowin J."/>
            <person name="Greiner C."/>
            <person name="Han Y."/>
            <person name="Hu H."/>
            <person name="Hughes D.S.T."/>
            <person name="Huylmans A.-K."/>
            <person name="Kemena C."/>
            <person name="Kremer L.P.M."/>
            <person name="Lee S.L."/>
            <person name="Lopez-Ezquerra A."/>
            <person name="Mallet L."/>
            <person name="Monroy-Kuhn J.M."/>
            <person name="Moser A."/>
            <person name="Murali S.C."/>
            <person name="Muzny D.M."/>
            <person name="Otani S."/>
            <person name="Piulachs M.-D."/>
            <person name="Poelchau M."/>
            <person name="Qu J."/>
            <person name="Schaub F."/>
            <person name="Wada-Katsumata A."/>
            <person name="Worley K.C."/>
            <person name="Xie Q."/>
            <person name="Ylla G."/>
            <person name="Poulsen M."/>
            <person name="Gibbs R.A."/>
            <person name="Schal C."/>
            <person name="Richards S."/>
            <person name="Belles X."/>
            <person name="Korb J."/>
            <person name="Bornberg-Bauer E."/>
        </authorList>
    </citation>
    <scope>NUCLEOTIDE SEQUENCE [LARGE SCALE GENOMIC DNA]</scope>
    <source>
        <tissue evidence="1">Whole body</tissue>
    </source>
</reference>
<dbReference type="Proteomes" id="UP000235965">
    <property type="component" value="Unassembled WGS sequence"/>
</dbReference>
<dbReference type="PANTHER" id="PTHR33332">
    <property type="entry name" value="REVERSE TRANSCRIPTASE DOMAIN-CONTAINING PROTEIN"/>
    <property type="match status" value="1"/>
</dbReference>
<proteinExistence type="predicted"/>
<evidence type="ECO:0000313" key="1">
    <source>
        <dbReference type="EMBL" id="PNF27925.1"/>
    </source>
</evidence>
<dbReference type="AlphaFoldDB" id="A0A2J7QH57"/>